<dbReference type="EMBL" id="BJNF01000024">
    <property type="protein sequence ID" value="GEC15067.1"/>
    <property type="molecule type" value="Genomic_DNA"/>
</dbReference>
<reference evidence="2 3" key="1">
    <citation type="submission" date="2019-06" db="EMBL/GenBank/DDBJ databases">
        <title>Whole genome shotgun sequence of Nitrobacter winogradskyi NBRC 14297.</title>
        <authorList>
            <person name="Hosoyama A."/>
            <person name="Uohara A."/>
            <person name="Ohji S."/>
            <person name="Ichikawa N."/>
        </authorList>
    </citation>
    <scope>NUCLEOTIDE SEQUENCE [LARGE SCALE GENOMIC DNA]</scope>
    <source>
        <strain evidence="2 3">NBRC 14297</strain>
    </source>
</reference>
<dbReference type="OrthoDB" id="7997461at2"/>
<evidence type="ECO:0000313" key="2">
    <source>
        <dbReference type="EMBL" id="GEC15067.1"/>
    </source>
</evidence>
<comment type="caution">
    <text evidence="2">The sequence shown here is derived from an EMBL/GenBank/DDBJ whole genome shotgun (WGS) entry which is preliminary data.</text>
</comment>
<dbReference type="RefSeq" id="WP_141382811.1">
    <property type="nucleotide sequence ID" value="NZ_BJNF01000024.1"/>
</dbReference>
<keyword evidence="1" id="KW-0732">Signal</keyword>
<dbReference type="AlphaFoldDB" id="A0A4Y3W7S4"/>
<protein>
    <submittedName>
        <fullName evidence="2">Uncharacterized protein</fullName>
    </submittedName>
</protein>
<evidence type="ECO:0000256" key="1">
    <source>
        <dbReference type="SAM" id="SignalP"/>
    </source>
</evidence>
<proteinExistence type="predicted"/>
<sequence length="197" mass="20568">MRDIVRSTVIAAAAAGLTLSAAAWGDNAFAQTKQPPTASEASTPAERPIKQIALTEKQIEGVLAAQKDMAALDDKLPDSSSVEPDGKAAAEFEGVSKKAGFVSYAEFINVVDNISLVLAGFDPATKKYIGSDAVLKQQIAAVKSDTKMPSKDKKQALDDMKAALQAPAPAIENKGNIDLVGKYYDKLVGALSGDGDD</sequence>
<gene>
    <name evidence="2" type="ORF">NWI01_09590</name>
</gene>
<feature type="signal peptide" evidence="1">
    <location>
        <begin position="1"/>
        <end position="23"/>
    </location>
</feature>
<evidence type="ECO:0000313" key="3">
    <source>
        <dbReference type="Proteomes" id="UP000318825"/>
    </source>
</evidence>
<feature type="chain" id="PRO_5021246427" evidence="1">
    <location>
        <begin position="24"/>
        <end position="197"/>
    </location>
</feature>
<organism evidence="2 3">
    <name type="scientific">Nitrobacter winogradskyi</name>
    <name type="common">Nitrobacter agilis</name>
    <dbReference type="NCBI Taxonomy" id="913"/>
    <lineage>
        <taxon>Bacteria</taxon>
        <taxon>Pseudomonadati</taxon>
        <taxon>Pseudomonadota</taxon>
        <taxon>Alphaproteobacteria</taxon>
        <taxon>Hyphomicrobiales</taxon>
        <taxon>Nitrobacteraceae</taxon>
        <taxon>Nitrobacter</taxon>
    </lineage>
</organism>
<dbReference type="Proteomes" id="UP000318825">
    <property type="component" value="Unassembled WGS sequence"/>
</dbReference>
<accession>A0A4Y3W7S4</accession>
<name>A0A4Y3W7S4_NITWI</name>